<dbReference type="EMBL" id="CP093351">
    <property type="protein sequence ID" value="WOH15053.1"/>
    <property type="molecule type" value="Genomic_DNA"/>
</dbReference>
<proteinExistence type="predicted"/>
<accession>A0AAF1BEG0</accession>
<protein>
    <submittedName>
        <fullName evidence="1">Uncharacterized protein</fullName>
    </submittedName>
</protein>
<name>A0AAF1BEG0_DAUCS</name>
<dbReference type="AlphaFoldDB" id="A0AAF1BEG0"/>
<keyword evidence="2" id="KW-1185">Reference proteome</keyword>
<evidence type="ECO:0000313" key="1">
    <source>
        <dbReference type="EMBL" id="WOH15053.1"/>
    </source>
</evidence>
<reference evidence="1" key="1">
    <citation type="journal article" date="2016" name="Nat. Genet.">
        <title>A high-quality carrot genome assembly provides new insights into carotenoid accumulation and asterid genome evolution.</title>
        <authorList>
            <person name="Iorizzo M."/>
            <person name="Ellison S."/>
            <person name="Senalik D."/>
            <person name="Zeng P."/>
            <person name="Satapoomin P."/>
            <person name="Huang J."/>
            <person name="Bowman M."/>
            <person name="Iovene M."/>
            <person name="Sanseverino W."/>
            <person name="Cavagnaro P."/>
            <person name="Yildiz M."/>
            <person name="Macko-Podgorni A."/>
            <person name="Moranska E."/>
            <person name="Grzebelus E."/>
            <person name="Grzebelus D."/>
            <person name="Ashrafi H."/>
            <person name="Zheng Z."/>
            <person name="Cheng S."/>
            <person name="Spooner D."/>
            <person name="Van Deynze A."/>
            <person name="Simon P."/>
        </authorList>
    </citation>
    <scope>NUCLEOTIDE SEQUENCE</scope>
    <source>
        <tissue evidence="1">Leaf</tissue>
    </source>
</reference>
<sequence length="51" mass="5790">MLTTNGSMDLTSKKKHGMILPFQPLSICFTDIKYAVDVSQVLNFTLAEFYM</sequence>
<dbReference type="Proteomes" id="UP000077755">
    <property type="component" value="Chromosome 9"/>
</dbReference>
<evidence type="ECO:0000313" key="2">
    <source>
        <dbReference type="Proteomes" id="UP000077755"/>
    </source>
</evidence>
<gene>
    <name evidence="1" type="ORF">DCAR_0934586</name>
</gene>
<organism evidence="1 2">
    <name type="scientific">Daucus carota subsp. sativus</name>
    <name type="common">Carrot</name>
    <dbReference type="NCBI Taxonomy" id="79200"/>
    <lineage>
        <taxon>Eukaryota</taxon>
        <taxon>Viridiplantae</taxon>
        <taxon>Streptophyta</taxon>
        <taxon>Embryophyta</taxon>
        <taxon>Tracheophyta</taxon>
        <taxon>Spermatophyta</taxon>
        <taxon>Magnoliopsida</taxon>
        <taxon>eudicotyledons</taxon>
        <taxon>Gunneridae</taxon>
        <taxon>Pentapetalae</taxon>
        <taxon>asterids</taxon>
        <taxon>campanulids</taxon>
        <taxon>Apiales</taxon>
        <taxon>Apiaceae</taxon>
        <taxon>Apioideae</taxon>
        <taxon>Scandiceae</taxon>
        <taxon>Daucinae</taxon>
        <taxon>Daucus</taxon>
        <taxon>Daucus sect. Daucus</taxon>
    </lineage>
</organism>
<reference evidence="1" key="2">
    <citation type="submission" date="2022-03" db="EMBL/GenBank/DDBJ databases">
        <title>Draft title - Genomic analysis of global carrot germplasm unveils the trajectory of domestication and the origin of high carotenoid orange carrot.</title>
        <authorList>
            <person name="Iorizzo M."/>
            <person name="Ellison S."/>
            <person name="Senalik D."/>
            <person name="Macko-Podgorni A."/>
            <person name="Grzebelus D."/>
            <person name="Bostan H."/>
            <person name="Rolling W."/>
            <person name="Curaba J."/>
            <person name="Simon P."/>
        </authorList>
    </citation>
    <scope>NUCLEOTIDE SEQUENCE</scope>
    <source>
        <tissue evidence="1">Leaf</tissue>
    </source>
</reference>